<dbReference type="EMBL" id="CP042374">
    <property type="protein sequence ID" value="QEA33733.1"/>
    <property type="molecule type" value="Genomic_DNA"/>
</dbReference>
<dbReference type="GeneID" id="61187328"/>
<evidence type="ECO:0000313" key="2">
    <source>
        <dbReference type="Proteomes" id="UP000321332"/>
    </source>
</evidence>
<proteinExistence type="predicted"/>
<reference evidence="1 2" key="1">
    <citation type="submission" date="2019-06" db="EMBL/GenBank/DDBJ databases">
        <title>Genome analyses of bacteria isolated from kimchi.</title>
        <authorList>
            <person name="Lee S."/>
            <person name="Ahn S."/>
            <person name="Roh S."/>
        </authorList>
    </citation>
    <scope>NUCLEOTIDE SEQUENCE [LARGE SCALE GENOMIC DNA]</scope>
    <source>
        <strain evidence="1 2">CBA3620</strain>
    </source>
</reference>
<protein>
    <submittedName>
        <fullName evidence="1">Uncharacterized protein</fullName>
    </submittedName>
</protein>
<name>A0AAE6IKN6_LEUCA</name>
<accession>A0AAE6IKN6</accession>
<dbReference type="AlphaFoldDB" id="A0AAE6IKN6"/>
<dbReference type="OMA" id="DMRFKRA"/>
<dbReference type="RefSeq" id="WP_014974846.1">
    <property type="nucleotide sequence ID" value="NZ_BPKR01000009.1"/>
</dbReference>
<gene>
    <name evidence="1" type="ORF">FGL89_06170</name>
</gene>
<evidence type="ECO:0000313" key="1">
    <source>
        <dbReference type="EMBL" id="QEA33733.1"/>
    </source>
</evidence>
<organism evidence="1 2">
    <name type="scientific">Leuconostoc carnosum</name>
    <dbReference type="NCBI Taxonomy" id="1252"/>
    <lineage>
        <taxon>Bacteria</taxon>
        <taxon>Bacillati</taxon>
        <taxon>Bacillota</taxon>
        <taxon>Bacilli</taxon>
        <taxon>Lactobacillales</taxon>
        <taxon>Lactobacillaceae</taxon>
        <taxon>Leuconostoc</taxon>
    </lineage>
</organism>
<dbReference type="Proteomes" id="UP000321332">
    <property type="component" value="Chromosome"/>
</dbReference>
<sequence length="98" mass="11389">MTKELSPRDLKSLINKDDRFKRAEALLQNRWESLLLDAHFGMTTITREDISLARHLIDAEVISTVVDLRTFSGIKKFIMTNQSRLSEDVIRTLKEPFL</sequence>